<evidence type="ECO:0000313" key="3">
    <source>
        <dbReference type="Proteomes" id="UP000828390"/>
    </source>
</evidence>
<comment type="caution">
    <text evidence="2">The sequence shown here is derived from an EMBL/GenBank/DDBJ whole genome shotgun (WGS) entry which is preliminary data.</text>
</comment>
<evidence type="ECO:0000313" key="2">
    <source>
        <dbReference type="EMBL" id="KAH3848610.1"/>
    </source>
</evidence>
<proteinExistence type="predicted"/>
<keyword evidence="3" id="KW-1185">Reference proteome</keyword>
<gene>
    <name evidence="2" type="ORF">DPMN_090989</name>
</gene>
<dbReference type="Proteomes" id="UP000828390">
    <property type="component" value="Unassembled WGS sequence"/>
</dbReference>
<feature type="compositionally biased region" description="Polar residues" evidence="1">
    <location>
        <begin position="1"/>
        <end position="11"/>
    </location>
</feature>
<accession>A0A9D4R0A1</accession>
<dbReference type="EMBL" id="JAIWYP010000003">
    <property type="protein sequence ID" value="KAH3848610.1"/>
    <property type="molecule type" value="Genomic_DNA"/>
</dbReference>
<evidence type="ECO:0000256" key="1">
    <source>
        <dbReference type="SAM" id="MobiDB-lite"/>
    </source>
</evidence>
<dbReference type="AlphaFoldDB" id="A0A9D4R0A1"/>
<protein>
    <submittedName>
        <fullName evidence="2">Uncharacterized protein</fullName>
    </submittedName>
</protein>
<reference evidence="2" key="1">
    <citation type="journal article" date="2019" name="bioRxiv">
        <title>The Genome of the Zebra Mussel, Dreissena polymorpha: A Resource for Invasive Species Research.</title>
        <authorList>
            <person name="McCartney M.A."/>
            <person name="Auch B."/>
            <person name="Kono T."/>
            <person name="Mallez S."/>
            <person name="Zhang Y."/>
            <person name="Obille A."/>
            <person name="Becker A."/>
            <person name="Abrahante J.E."/>
            <person name="Garbe J."/>
            <person name="Badalamenti J.P."/>
            <person name="Herman A."/>
            <person name="Mangelson H."/>
            <person name="Liachko I."/>
            <person name="Sullivan S."/>
            <person name="Sone E.D."/>
            <person name="Koren S."/>
            <person name="Silverstein K.A.T."/>
            <person name="Beckman K.B."/>
            <person name="Gohl D.M."/>
        </authorList>
    </citation>
    <scope>NUCLEOTIDE SEQUENCE</scope>
    <source>
        <strain evidence="2">Duluth1</strain>
        <tissue evidence="2">Whole animal</tissue>
    </source>
</reference>
<organism evidence="2 3">
    <name type="scientific">Dreissena polymorpha</name>
    <name type="common">Zebra mussel</name>
    <name type="synonym">Mytilus polymorpha</name>
    <dbReference type="NCBI Taxonomy" id="45954"/>
    <lineage>
        <taxon>Eukaryota</taxon>
        <taxon>Metazoa</taxon>
        <taxon>Spiralia</taxon>
        <taxon>Lophotrochozoa</taxon>
        <taxon>Mollusca</taxon>
        <taxon>Bivalvia</taxon>
        <taxon>Autobranchia</taxon>
        <taxon>Heteroconchia</taxon>
        <taxon>Euheterodonta</taxon>
        <taxon>Imparidentia</taxon>
        <taxon>Neoheterodontei</taxon>
        <taxon>Myida</taxon>
        <taxon>Dreissenoidea</taxon>
        <taxon>Dreissenidae</taxon>
        <taxon>Dreissena</taxon>
    </lineage>
</organism>
<name>A0A9D4R0A1_DREPO</name>
<sequence length="122" mass="13910">MIPYSSEPQPQRSRRAPDRTAGPVTPFRIHPIIGQNHLHPHHPIIGLNDLHPTHPIIGPNYRHPHLSDHRPHRPPLAQSYPRPQLFTPAPIRSAAPIMTPFRTHPIIGSNDLHPHPSFHRLQ</sequence>
<reference evidence="2" key="2">
    <citation type="submission" date="2020-11" db="EMBL/GenBank/DDBJ databases">
        <authorList>
            <person name="McCartney M.A."/>
            <person name="Auch B."/>
            <person name="Kono T."/>
            <person name="Mallez S."/>
            <person name="Becker A."/>
            <person name="Gohl D.M."/>
            <person name="Silverstein K.A.T."/>
            <person name="Koren S."/>
            <person name="Bechman K.B."/>
            <person name="Herman A."/>
            <person name="Abrahante J.E."/>
            <person name="Garbe J."/>
        </authorList>
    </citation>
    <scope>NUCLEOTIDE SEQUENCE</scope>
    <source>
        <strain evidence="2">Duluth1</strain>
        <tissue evidence="2">Whole animal</tissue>
    </source>
</reference>
<feature type="region of interest" description="Disordered" evidence="1">
    <location>
        <begin position="1"/>
        <end position="27"/>
    </location>
</feature>